<reference evidence="1 2" key="1">
    <citation type="journal article" date="2020" name="Elife">
        <title>Loss of centromere function drives karyotype evolution in closely related Malassezia species.</title>
        <authorList>
            <person name="Sankaranarayanan S.R."/>
            <person name="Ianiri G."/>
            <person name="Coelho M.A."/>
            <person name="Reza M.H."/>
            <person name="Thimmappa B.C."/>
            <person name="Ganguly P."/>
            <person name="Vadnala R.N."/>
            <person name="Sun S."/>
            <person name="Siddharthan R."/>
            <person name="Tellgren-Roth C."/>
            <person name="Dawson T.L."/>
            <person name="Heitman J."/>
            <person name="Sanyal K."/>
        </authorList>
    </citation>
    <scope>NUCLEOTIDE SEQUENCE [LARGE SCALE GENOMIC DNA]</scope>
    <source>
        <strain evidence="1">CBS14141</strain>
    </source>
</reference>
<dbReference type="EMBL" id="CP046234">
    <property type="protein sequence ID" value="WFD46069.1"/>
    <property type="molecule type" value="Genomic_DNA"/>
</dbReference>
<accession>A0ABY8EM68</accession>
<gene>
    <name evidence="1" type="ORF">GLX27_000697</name>
</gene>
<organism evidence="1 2">
    <name type="scientific">Malassezia furfur</name>
    <name type="common">Pityriasis versicolor infection agent</name>
    <name type="synonym">Pityrosporum furfur</name>
    <dbReference type="NCBI Taxonomy" id="55194"/>
    <lineage>
        <taxon>Eukaryota</taxon>
        <taxon>Fungi</taxon>
        <taxon>Dikarya</taxon>
        <taxon>Basidiomycota</taxon>
        <taxon>Ustilaginomycotina</taxon>
        <taxon>Malasseziomycetes</taxon>
        <taxon>Malasseziales</taxon>
        <taxon>Malasseziaceae</taxon>
        <taxon>Malassezia</taxon>
    </lineage>
</organism>
<evidence type="ECO:0000313" key="2">
    <source>
        <dbReference type="Proteomes" id="UP000818624"/>
    </source>
</evidence>
<protein>
    <submittedName>
        <fullName evidence="1">Uncharacterized protein</fullName>
    </submittedName>
</protein>
<proteinExistence type="predicted"/>
<evidence type="ECO:0000313" key="1">
    <source>
        <dbReference type="EMBL" id="WFD46069.1"/>
    </source>
</evidence>
<keyword evidence="2" id="KW-1185">Reference proteome</keyword>
<dbReference type="Proteomes" id="UP000818624">
    <property type="component" value="Chromosome 1"/>
</dbReference>
<sequence length="398" mass="43573">MLASLGGVPGSVPNSMASRVARSGACSSFTKPGYVAHDPYPVWKSFDESCESPRLFAHLLTAVPTASAGPVATNRPVTMSAQDRQELERVLQNRTVLLVGDALDRAMVQNLCTMLGTSSVSVTADHAFGGALKNVDSETPPGDTLLADYCYIDQFDALFTSFYHYGTETSNVWHKQPTYYPPQRFEARMEELLSVYLQSLKAPRSVASLPLRRNGVDLAVFSSGLWDLATWAMEDAQMGLVTSQDLTEQRIKNWRARTVDMITSLQKTVGNARVAWRSLPLPAPDAHGSVRALLESLRASFKPTDDSNDRPFVYANRVAQLNNARTASLYLDGRDTVRGTNGRLWSSQVHPQLGDIPLAEITLGQESPAPHTVFNVGLVPDAMLFWDAVLAELRMAVA</sequence>
<name>A0ABY8EM68_MALFU</name>